<reference evidence="1" key="1">
    <citation type="submission" date="2023-03" db="EMBL/GenBank/DDBJ databases">
        <authorList>
            <person name="Steffen K."/>
            <person name="Cardenas P."/>
        </authorList>
    </citation>
    <scope>NUCLEOTIDE SEQUENCE</scope>
</reference>
<sequence length="77" mass="8264">VVYYKDRLSKDALKSYYAIGGRSPTECGFAVMDNEGSYSLNRKHTALPVIGVAVTGVSITASSVVKRTVVDVTTHNV</sequence>
<evidence type="ECO:0000313" key="1">
    <source>
        <dbReference type="EMBL" id="CAI8035539.1"/>
    </source>
</evidence>
<feature type="non-terminal residue" evidence="1">
    <location>
        <position position="77"/>
    </location>
</feature>
<accession>A0AA35STU6</accession>
<organism evidence="1 2">
    <name type="scientific">Geodia barretti</name>
    <name type="common">Barrett's horny sponge</name>
    <dbReference type="NCBI Taxonomy" id="519541"/>
    <lineage>
        <taxon>Eukaryota</taxon>
        <taxon>Metazoa</taxon>
        <taxon>Porifera</taxon>
        <taxon>Demospongiae</taxon>
        <taxon>Heteroscleromorpha</taxon>
        <taxon>Tetractinellida</taxon>
        <taxon>Astrophorina</taxon>
        <taxon>Geodiidae</taxon>
        <taxon>Geodia</taxon>
    </lineage>
</organism>
<dbReference type="EMBL" id="CASHTH010002808">
    <property type="protein sequence ID" value="CAI8035539.1"/>
    <property type="molecule type" value="Genomic_DNA"/>
</dbReference>
<keyword evidence="2" id="KW-1185">Reference proteome</keyword>
<gene>
    <name evidence="1" type="ORF">GBAR_LOCUS19926</name>
</gene>
<proteinExistence type="predicted"/>
<dbReference type="Proteomes" id="UP001174909">
    <property type="component" value="Unassembled WGS sequence"/>
</dbReference>
<feature type="non-terminal residue" evidence="1">
    <location>
        <position position="1"/>
    </location>
</feature>
<comment type="caution">
    <text evidence="1">The sequence shown here is derived from an EMBL/GenBank/DDBJ whole genome shotgun (WGS) entry which is preliminary data.</text>
</comment>
<name>A0AA35STU6_GEOBA</name>
<evidence type="ECO:0000313" key="2">
    <source>
        <dbReference type="Proteomes" id="UP001174909"/>
    </source>
</evidence>
<dbReference type="AlphaFoldDB" id="A0AA35STU6"/>
<protein>
    <submittedName>
        <fullName evidence="1">Uncharacterized protein</fullName>
    </submittedName>
</protein>